<name>A0A9X1ZVL9_9FLAO</name>
<dbReference type="RefSeq" id="WP_249603639.1">
    <property type="nucleotide sequence ID" value="NZ_JAKHSK010000076.1"/>
</dbReference>
<reference evidence="1" key="1">
    <citation type="submission" date="2022-01" db="EMBL/GenBank/DDBJ databases">
        <title>Genome sequencing of Zunongwangia sp. M21534 genome.</title>
        <authorList>
            <person name="Chen Y."/>
            <person name="Dong C."/>
            <person name="Shao Z."/>
        </authorList>
    </citation>
    <scope>NUCLEOTIDE SEQUENCE</scope>
    <source>
        <strain evidence="1">MCCC M21534</strain>
    </source>
</reference>
<dbReference type="Proteomes" id="UP001139521">
    <property type="component" value="Unassembled WGS sequence"/>
</dbReference>
<proteinExistence type="predicted"/>
<organism evidence="1 2">
    <name type="scientific">Zunongwangia pacifica</name>
    <dbReference type="NCBI Taxonomy" id="2911062"/>
    <lineage>
        <taxon>Bacteria</taxon>
        <taxon>Pseudomonadati</taxon>
        <taxon>Bacteroidota</taxon>
        <taxon>Flavobacteriia</taxon>
        <taxon>Flavobacteriales</taxon>
        <taxon>Flavobacteriaceae</taxon>
        <taxon>Zunongwangia</taxon>
    </lineage>
</organism>
<evidence type="ECO:0000313" key="2">
    <source>
        <dbReference type="Proteomes" id="UP001139521"/>
    </source>
</evidence>
<gene>
    <name evidence="1" type="ORF">L1967_21990</name>
</gene>
<dbReference type="PROSITE" id="PS51257">
    <property type="entry name" value="PROKAR_LIPOPROTEIN"/>
    <property type="match status" value="1"/>
</dbReference>
<dbReference type="AlphaFoldDB" id="A0A9X1ZVL9"/>
<accession>A0A9X1ZVL9</accession>
<protein>
    <recommendedName>
        <fullName evidence="3">Lipoprotein</fullName>
    </recommendedName>
</protein>
<keyword evidence="2" id="KW-1185">Reference proteome</keyword>
<comment type="caution">
    <text evidence="1">The sequence shown here is derived from an EMBL/GenBank/DDBJ whole genome shotgun (WGS) entry which is preliminary data.</text>
</comment>
<dbReference type="EMBL" id="JAKHSK010000076">
    <property type="protein sequence ID" value="MCL6220971.1"/>
    <property type="molecule type" value="Genomic_DNA"/>
</dbReference>
<evidence type="ECO:0000313" key="1">
    <source>
        <dbReference type="EMBL" id="MCL6220971.1"/>
    </source>
</evidence>
<dbReference type="Gene3D" id="3.10.450.410">
    <property type="match status" value="1"/>
</dbReference>
<evidence type="ECO:0008006" key="3">
    <source>
        <dbReference type="Google" id="ProtNLM"/>
    </source>
</evidence>
<sequence>MVKTLIKINFLFSIFIFASCLNIEKSKKPTIVNKRPSNLVNCDLEIKSFVNNFMQDSIFRMKHISFPLEGYNSDYRFEDENYIWDEESWLFYSSEDFNDNEEVTKSVEIFEDCDFNILLYKKNTGYKKKYQFQKSQNGYTLIFYSYSVI</sequence>